<sequence length="152" mass="16785">MAYLVLHPGIRVPRPVLAETFWPDSPGAQALTNLRHKLHKLRQLLQDSSCLMVVDGAIGWVPDPGLRVDIQVFVTQLDAAHAASGKADSREFLEHARLALEEYHGDLMPGNYSDWVPAERERFRTDCTTLCDDVVAAWMVLGEGRRAVAAAG</sequence>
<dbReference type="InterPro" id="IPR011990">
    <property type="entry name" value="TPR-like_helical_dom_sf"/>
</dbReference>
<dbReference type="Gene3D" id="1.25.40.10">
    <property type="entry name" value="Tetratricopeptide repeat domain"/>
    <property type="match status" value="1"/>
</dbReference>
<gene>
    <name evidence="2" type="ORF">GT020_01470</name>
</gene>
<protein>
    <recommendedName>
        <fullName evidence="1">Bacterial transcriptional activator domain-containing protein</fullName>
    </recommendedName>
</protein>
<proteinExistence type="predicted"/>
<dbReference type="InterPro" id="IPR016032">
    <property type="entry name" value="Sig_transdc_resp-reg_C-effctor"/>
</dbReference>
<dbReference type="GO" id="GO:0006355">
    <property type="term" value="P:regulation of DNA-templated transcription"/>
    <property type="evidence" value="ECO:0007669"/>
    <property type="project" value="InterPro"/>
</dbReference>
<dbReference type="InterPro" id="IPR051677">
    <property type="entry name" value="AfsR-DnrI-RedD_regulator"/>
</dbReference>
<dbReference type="InterPro" id="IPR005158">
    <property type="entry name" value="BTAD"/>
</dbReference>
<dbReference type="AlphaFoldDB" id="A0A6L9G0P1"/>
<dbReference type="EMBL" id="WYDN01000001">
    <property type="protein sequence ID" value="NAZ14739.1"/>
    <property type="molecule type" value="Genomic_DNA"/>
</dbReference>
<accession>A0A6L9G0P1</accession>
<name>A0A6L9G0P1_9MICC</name>
<dbReference type="RefSeq" id="WP_161447050.1">
    <property type="nucleotide sequence ID" value="NZ_WYDN01000001.1"/>
</dbReference>
<evidence type="ECO:0000313" key="2">
    <source>
        <dbReference type="EMBL" id="NAZ14739.1"/>
    </source>
</evidence>
<dbReference type="Pfam" id="PF03704">
    <property type="entry name" value="BTAD"/>
    <property type="match status" value="1"/>
</dbReference>
<dbReference type="SUPFAM" id="SSF46894">
    <property type="entry name" value="C-terminal effector domain of the bipartite response regulators"/>
    <property type="match status" value="1"/>
</dbReference>
<dbReference type="Proteomes" id="UP000477543">
    <property type="component" value="Unassembled WGS sequence"/>
</dbReference>
<reference evidence="2 3" key="1">
    <citation type="submission" date="2020-01" db="EMBL/GenBank/DDBJ databases">
        <title>Glutamicibacter soli M275.</title>
        <authorList>
            <person name="Meng X."/>
        </authorList>
    </citation>
    <scope>NUCLEOTIDE SEQUENCE [LARGE SCALE GENOMIC DNA]</scope>
    <source>
        <strain evidence="2 3">M275</strain>
    </source>
</reference>
<dbReference type="InterPro" id="IPR036388">
    <property type="entry name" value="WH-like_DNA-bd_sf"/>
</dbReference>
<feature type="domain" description="Bacterial transcriptional activator" evidence="1">
    <location>
        <begin position="68"/>
        <end position="149"/>
    </location>
</feature>
<dbReference type="Gene3D" id="1.10.10.10">
    <property type="entry name" value="Winged helix-like DNA-binding domain superfamily/Winged helix DNA-binding domain"/>
    <property type="match status" value="1"/>
</dbReference>
<organism evidence="2 3">
    <name type="scientific">Glutamicibacter soli</name>
    <dbReference type="NCBI Taxonomy" id="453836"/>
    <lineage>
        <taxon>Bacteria</taxon>
        <taxon>Bacillati</taxon>
        <taxon>Actinomycetota</taxon>
        <taxon>Actinomycetes</taxon>
        <taxon>Micrococcales</taxon>
        <taxon>Micrococcaceae</taxon>
        <taxon>Glutamicibacter</taxon>
    </lineage>
</organism>
<dbReference type="PANTHER" id="PTHR35807">
    <property type="entry name" value="TRANSCRIPTIONAL REGULATOR REDD-RELATED"/>
    <property type="match status" value="1"/>
</dbReference>
<comment type="caution">
    <text evidence="2">The sequence shown here is derived from an EMBL/GenBank/DDBJ whole genome shotgun (WGS) entry which is preliminary data.</text>
</comment>
<evidence type="ECO:0000313" key="3">
    <source>
        <dbReference type="Proteomes" id="UP000477543"/>
    </source>
</evidence>
<evidence type="ECO:0000259" key="1">
    <source>
        <dbReference type="Pfam" id="PF03704"/>
    </source>
</evidence>
<dbReference type="GO" id="GO:0003677">
    <property type="term" value="F:DNA binding"/>
    <property type="evidence" value="ECO:0007669"/>
    <property type="project" value="InterPro"/>
</dbReference>